<evidence type="ECO:0000313" key="2">
    <source>
        <dbReference type="EMBL" id="QQK40192.1"/>
    </source>
</evidence>
<dbReference type="Proteomes" id="UP000595662">
    <property type="component" value="Chromosome 1"/>
</dbReference>
<dbReference type="InterPro" id="IPR036514">
    <property type="entry name" value="SGNH_hydro_sf"/>
</dbReference>
<dbReference type="Pfam" id="PF13472">
    <property type="entry name" value="Lipase_GDSL_2"/>
    <property type="match status" value="1"/>
</dbReference>
<dbReference type="SUPFAM" id="SSF52266">
    <property type="entry name" value="SGNH hydrolase"/>
    <property type="match status" value="1"/>
</dbReference>
<dbReference type="RefSeq" id="XP_065955769.1">
    <property type="nucleotide sequence ID" value="XM_066100369.1"/>
</dbReference>
<dbReference type="PANTHER" id="PTHR14209:SF19">
    <property type="entry name" value="ISOAMYL ACETATE-HYDROLYZING ESTERASE 1 HOMOLOG"/>
    <property type="match status" value="1"/>
</dbReference>
<dbReference type="GO" id="GO:0016787">
    <property type="term" value="F:hydrolase activity"/>
    <property type="evidence" value="ECO:0007669"/>
    <property type="project" value="UniProtKB-KW"/>
</dbReference>
<reference evidence="2 3" key="1">
    <citation type="submission" date="2020-08" db="EMBL/GenBank/DDBJ databases">
        <title>The completed genome sequence of the pathogenic ascomycete fungus Penicillium digitatum.</title>
        <authorList>
            <person name="Wang M."/>
        </authorList>
    </citation>
    <scope>NUCLEOTIDE SEQUENCE [LARGE SCALE GENOMIC DNA]</scope>
    <source>
        <strain evidence="2 3">PdW03</strain>
    </source>
</reference>
<name>A0A7T7BHQ7_PENDI</name>
<evidence type="ECO:0000313" key="3">
    <source>
        <dbReference type="Proteomes" id="UP000595662"/>
    </source>
</evidence>
<proteinExistence type="predicted"/>
<dbReference type="InterPro" id="IPR045136">
    <property type="entry name" value="Iah1-like"/>
</dbReference>
<dbReference type="PANTHER" id="PTHR14209">
    <property type="entry name" value="ISOAMYL ACETATE-HYDROLYZING ESTERASE 1"/>
    <property type="match status" value="1"/>
</dbReference>
<evidence type="ECO:0000259" key="1">
    <source>
        <dbReference type="Pfam" id="PF13472"/>
    </source>
</evidence>
<feature type="domain" description="SGNH hydrolase-type esterase" evidence="1">
    <location>
        <begin position="30"/>
        <end position="235"/>
    </location>
</feature>
<accession>A0A7T7BHQ7</accession>
<protein>
    <submittedName>
        <fullName evidence="2">GDSL Lipase/Acylhydrolase family protein</fullName>
    </submittedName>
</protein>
<dbReference type="EMBL" id="CP060774">
    <property type="protein sequence ID" value="QQK40192.1"/>
    <property type="molecule type" value="Genomic_DNA"/>
</dbReference>
<dbReference type="Gene3D" id="3.40.50.1110">
    <property type="entry name" value="SGNH hydrolase"/>
    <property type="match status" value="1"/>
</dbReference>
<keyword evidence="2" id="KW-0378">Hydrolase</keyword>
<sequence>MGENLRCLTMAAYETQGNEDAFKPYDQFLLFGDSITQMACNQERGFAFHAALQESYSRRLDVINRGLAGYTTAQAVKVFDQFFPSPQTANVRFMTIFFGANDACVPTHNQHVPLDQYKENLKTIIQHPATRAQNPQLILISPPPVNEYQLEEFDAAKDTPFPSRTASFTKLYAEAACEVGASLNIPVVDLWSAFMKPTGWQEGEPLIGARDVPSNDTLASLLTDGLHLTPAGNRIVYDELMKVIQANWPDQTPETLPMTDPQVVPRARVRYTAMLGACTSGRDRTTSGLTRSTKLVDKLESGPHVPLWGLDIPALENLVIIRKISFSMGGSQCLDFSCERIRMSRSNTYLKKPDLQGGFYIYQCTYKDHTACTKILQPIQKKGLQTIGLEFWGEETALLQSHQLVDHDDAKKFDGATSRKVHDDFKED</sequence>
<dbReference type="InterPro" id="IPR013830">
    <property type="entry name" value="SGNH_hydro"/>
</dbReference>
<gene>
    <name evidence="2" type="ORF">Pdw03_3046</name>
</gene>
<dbReference type="VEuPathDB" id="FungiDB:PDIP_84300"/>
<organism evidence="2 3">
    <name type="scientific">Penicillium digitatum</name>
    <name type="common">Green mold</name>
    <dbReference type="NCBI Taxonomy" id="36651"/>
    <lineage>
        <taxon>Eukaryota</taxon>
        <taxon>Fungi</taxon>
        <taxon>Dikarya</taxon>
        <taxon>Ascomycota</taxon>
        <taxon>Pezizomycotina</taxon>
        <taxon>Eurotiomycetes</taxon>
        <taxon>Eurotiomycetidae</taxon>
        <taxon>Eurotiales</taxon>
        <taxon>Aspergillaceae</taxon>
        <taxon>Penicillium</taxon>
    </lineage>
</organism>
<dbReference type="CDD" id="cd01838">
    <property type="entry name" value="Isoamyl_acetate_hydrolase_like"/>
    <property type="match status" value="1"/>
</dbReference>
<dbReference type="AlphaFoldDB" id="A0A7T7BHQ7"/>
<dbReference type="GeneID" id="26236744"/>